<keyword evidence="3" id="KW-1185">Reference proteome</keyword>
<name>A0A2J6Q248_9HELO</name>
<dbReference type="EMBL" id="KZ613485">
    <property type="protein sequence ID" value="PMD20345.1"/>
    <property type="molecule type" value="Genomic_DNA"/>
</dbReference>
<feature type="non-terminal residue" evidence="2">
    <location>
        <position position="1"/>
    </location>
</feature>
<gene>
    <name evidence="2" type="ORF">NA56DRAFT_546461</name>
</gene>
<reference evidence="2 3" key="1">
    <citation type="submission" date="2016-05" db="EMBL/GenBank/DDBJ databases">
        <title>A degradative enzymes factory behind the ericoid mycorrhizal symbiosis.</title>
        <authorList>
            <consortium name="DOE Joint Genome Institute"/>
            <person name="Martino E."/>
            <person name="Morin E."/>
            <person name="Grelet G."/>
            <person name="Kuo A."/>
            <person name="Kohler A."/>
            <person name="Daghino S."/>
            <person name="Barry K."/>
            <person name="Choi C."/>
            <person name="Cichocki N."/>
            <person name="Clum A."/>
            <person name="Copeland A."/>
            <person name="Hainaut M."/>
            <person name="Haridas S."/>
            <person name="Labutti K."/>
            <person name="Lindquist E."/>
            <person name="Lipzen A."/>
            <person name="Khouja H.-R."/>
            <person name="Murat C."/>
            <person name="Ohm R."/>
            <person name="Olson A."/>
            <person name="Spatafora J."/>
            <person name="Veneault-Fourrey C."/>
            <person name="Henrissat B."/>
            <person name="Grigoriev I."/>
            <person name="Martin F."/>
            <person name="Perotto S."/>
        </authorList>
    </citation>
    <scope>NUCLEOTIDE SEQUENCE [LARGE SCALE GENOMIC DNA]</scope>
    <source>
        <strain evidence="2 3">UAMH 7357</strain>
    </source>
</reference>
<evidence type="ECO:0000313" key="3">
    <source>
        <dbReference type="Proteomes" id="UP000235672"/>
    </source>
</evidence>
<feature type="signal peptide" evidence="1">
    <location>
        <begin position="1"/>
        <end position="17"/>
    </location>
</feature>
<feature type="non-terminal residue" evidence="2">
    <location>
        <position position="141"/>
    </location>
</feature>
<organism evidence="2 3">
    <name type="scientific">Hyaloscypha hepaticicola</name>
    <dbReference type="NCBI Taxonomy" id="2082293"/>
    <lineage>
        <taxon>Eukaryota</taxon>
        <taxon>Fungi</taxon>
        <taxon>Dikarya</taxon>
        <taxon>Ascomycota</taxon>
        <taxon>Pezizomycotina</taxon>
        <taxon>Leotiomycetes</taxon>
        <taxon>Helotiales</taxon>
        <taxon>Hyaloscyphaceae</taxon>
        <taxon>Hyaloscypha</taxon>
    </lineage>
</organism>
<keyword evidence="1" id="KW-0732">Signal</keyword>
<dbReference type="Proteomes" id="UP000235672">
    <property type="component" value="Unassembled WGS sequence"/>
</dbReference>
<protein>
    <submittedName>
        <fullName evidence="2">Uncharacterized protein</fullName>
    </submittedName>
</protein>
<accession>A0A2J6Q248</accession>
<feature type="chain" id="PRO_5014417964" evidence="1">
    <location>
        <begin position="18"/>
        <end position="141"/>
    </location>
</feature>
<dbReference type="OrthoDB" id="5352400at2759"/>
<evidence type="ECO:0000313" key="2">
    <source>
        <dbReference type="EMBL" id="PMD20345.1"/>
    </source>
</evidence>
<dbReference type="AlphaFoldDB" id="A0A2J6Q248"/>
<proteinExistence type="predicted"/>
<evidence type="ECO:0000256" key="1">
    <source>
        <dbReference type="SAM" id="SignalP"/>
    </source>
</evidence>
<sequence>LVEIILLITNLALFSYGYPDAARMSLWEEGGAKLFNSDPKKRIYFYANHQEPPEIPYIWSQTLILKSWKVLNRKTEVFLNSCILPCWALCLVAQQSSDLSDGQHASRTPWYLTHSCTIAHEKNRKSCHVAQASFAMTFVSM</sequence>